<dbReference type="OrthoDB" id="9786134at2"/>
<dbReference type="Gene3D" id="3.40.50.80">
    <property type="entry name" value="Nucleotide-binding domain of ferredoxin-NADP reductase (FNR) module"/>
    <property type="match status" value="1"/>
</dbReference>
<dbReference type="Proteomes" id="UP000289718">
    <property type="component" value="Unassembled WGS sequence"/>
</dbReference>
<dbReference type="InterPro" id="IPR001433">
    <property type="entry name" value="OxRdtase_FAD/NAD-bd"/>
</dbReference>
<dbReference type="GO" id="GO:0051537">
    <property type="term" value="F:2 iron, 2 sulfur cluster binding"/>
    <property type="evidence" value="ECO:0007669"/>
    <property type="project" value="InterPro"/>
</dbReference>
<dbReference type="Pfam" id="PF00111">
    <property type="entry name" value="Fer2"/>
    <property type="match status" value="1"/>
</dbReference>
<dbReference type="PRINTS" id="PR00410">
    <property type="entry name" value="PHEHYDRXLASE"/>
</dbReference>
<dbReference type="InterPro" id="IPR039261">
    <property type="entry name" value="FNR_nucleotide-bd"/>
</dbReference>
<keyword evidence="2" id="KW-0285">Flavoprotein</keyword>
<dbReference type="EMBL" id="NXIE01000002">
    <property type="protein sequence ID" value="RXK13398.1"/>
    <property type="molecule type" value="Genomic_DNA"/>
</dbReference>
<dbReference type="InterPro" id="IPR001041">
    <property type="entry name" value="2Fe-2S_ferredoxin-type"/>
</dbReference>
<evidence type="ECO:0000313" key="7">
    <source>
        <dbReference type="EMBL" id="RXK13398.1"/>
    </source>
</evidence>
<gene>
    <name evidence="7" type="ORF">CP965_06240</name>
</gene>
<feature type="domain" description="FAD-binding FR-type" evidence="6">
    <location>
        <begin position="102"/>
        <end position="201"/>
    </location>
</feature>
<keyword evidence="8" id="KW-1185">Reference proteome</keyword>
<dbReference type="CDD" id="cd00207">
    <property type="entry name" value="fer2"/>
    <property type="match status" value="1"/>
</dbReference>
<dbReference type="Gene3D" id="2.40.30.10">
    <property type="entry name" value="Translation factors"/>
    <property type="match status" value="1"/>
</dbReference>
<dbReference type="SUPFAM" id="SSF52343">
    <property type="entry name" value="Ferredoxin reductase-like, C-terminal NADP-linked domain"/>
    <property type="match status" value="1"/>
</dbReference>
<reference evidence="7 8" key="1">
    <citation type="submission" date="2017-09" db="EMBL/GenBank/DDBJ databases">
        <title>Genomics of the genus Arcobacter.</title>
        <authorList>
            <person name="Perez-Cataluna A."/>
            <person name="Figueras M.J."/>
            <person name="Salas-Masso N."/>
        </authorList>
    </citation>
    <scope>NUCLEOTIDE SEQUENCE [LARGE SCALE GENOMIC DNA]</scope>
    <source>
        <strain evidence="7 8">F156-34</strain>
    </source>
</reference>
<comment type="caution">
    <text evidence="7">The sequence shown here is derived from an EMBL/GenBank/DDBJ whole genome shotgun (WGS) entry which is preliminary data.</text>
</comment>
<evidence type="ECO:0000313" key="8">
    <source>
        <dbReference type="Proteomes" id="UP000289718"/>
    </source>
</evidence>
<dbReference type="Gene3D" id="3.10.20.30">
    <property type="match status" value="1"/>
</dbReference>
<dbReference type="GO" id="GO:0016491">
    <property type="term" value="F:oxidoreductase activity"/>
    <property type="evidence" value="ECO:0007669"/>
    <property type="project" value="InterPro"/>
</dbReference>
<keyword evidence="4" id="KW-0408">Iron</keyword>
<dbReference type="Pfam" id="PF00175">
    <property type="entry name" value="NAD_binding_1"/>
    <property type="match status" value="1"/>
</dbReference>
<keyword evidence="1" id="KW-0813">Transport</keyword>
<dbReference type="PROSITE" id="PS51384">
    <property type="entry name" value="FAD_FR"/>
    <property type="match status" value="1"/>
</dbReference>
<feature type="domain" description="2Fe-2S ferredoxin-type" evidence="5">
    <location>
        <begin position="3"/>
        <end position="93"/>
    </location>
</feature>
<keyword evidence="3" id="KW-0274">FAD</keyword>
<dbReference type="InterPro" id="IPR017938">
    <property type="entry name" value="Riboflavin_synthase-like_b-brl"/>
</dbReference>
<evidence type="ECO:0000256" key="2">
    <source>
        <dbReference type="ARBA" id="ARBA00022630"/>
    </source>
</evidence>
<dbReference type="PROSITE" id="PS00197">
    <property type="entry name" value="2FE2S_FER_1"/>
    <property type="match status" value="1"/>
</dbReference>
<sequence>MACKLEIEPTGDIVDVQENQTLLDAALRQGVYLPHACNHGLCGTCKVEILEGEVDYGAASSFALMDAEREDGYCLACTATVEEDVVIEADIDVDVDARSIPVKDVWGTVIKREMLTPRILGLWLELDEELDFQAGQYINYHVPGFEEPRAFSLANEPSSGKVIELNIGIIPDGEATPWIHQNVKVGDRRKITGPFGRFFVKKSANKPMIFFAGGSGLSSPKSMILDELENGCTQDITLFHGARNEEELYYADMFRDLEKKHKNFRYIPVLSDNKDSSWKGEVGFTNDVAKKMYEGKFDGNKAYLCGPPMMSDACIKVLMQGRLFEKDIHTEKFFSKADLHSDAIRSPLFKSI</sequence>
<dbReference type="InterPro" id="IPR008333">
    <property type="entry name" value="Cbr1-like_FAD-bd_dom"/>
</dbReference>
<organism evidence="7 8">
    <name type="scientific">Halarcobacter mediterraneus</name>
    <dbReference type="NCBI Taxonomy" id="2023153"/>
    <lineage>
        <taxon>Bacteria</taxon>
        <taxon>Pseudomonadati</taxon>
        <taxon>Campylobacterota</taxon>
        <taxon>Epsilonproteobacteria</taxon>
        <taxon>Campylobacterales</taxon>
        <taxon>Arcobacteraceae</taxon>
        <taxon>Halarcobacter</taxon>
    </lineage>
</organism>
<dbReference type="InterPro" id="IPR006058">
    <property type="entry name" value="2Fe2S_fd_BS"/>
</dbReference>
<accession>A0A4Q1AX91</accession>
<dbReference type="RefSeq" id="WP_129061220.1">
    <property type="nucleotide sequence ID" value="NZ_NXIE01000002.1"/>
</dbReference>
<evidence type="ECO:0000256" key="1">
    <source>
        <dbReference type="ARBA" id="ARBA00022448"/>
    </source>
</evidence>
<dbReference type="PANTHER" id="PTHR43644:SF1">
    <property type="entry name" value="NAD(P)H-FLAVIN REDUCTASE"/>
    <property type="match status" value="1"/>
</dbReference>
<dbReference type="PROSITE" id="PS51085">
    <property type="entry name" value="2FE2S_FER_2"/>
    <property type="match status" value="1"/>
</dbReference>
<dbReference type="PANTHER" id="PTHR43644">
    <property type="entry name" value="NA(+)-TRANSLOCATING NADH-QUINONE REDUCTASE SUBUNIT"/>
    <property type="match status" value="1"/>
</dbReference>
<dbReference type="SUPFAM" id="SSF63380">
    <property type="entry name" value="Riboflavin synthase domain-like"/>
    <property type="match status" value="1"/>
</dbReference>
<protein>
    <submittedName>
        <fullName evidence="7">Phenol hydroxylase</fullName>
    </submittedName>
</protein>
<dbReference type="Pfam" id="PF00970">
    <property type="entry name" value="FAD_binding_6"/>
    <property type="match status" value="1"/>
</dbReference>
<name>A0A4Q1AX91_9BACT</name>
<evidence type="ECO:0000256" key="4">
    <source>
        <dbReference type="ARBA" id="ARBA00023004"/>
    </source>
</evidence>
<dbReference type="InterPro" id="IPR017927">
    <property type="entry name" value="FAD-bd_FR_type"/>
</dbReference>
<evidence type="ECO:0000256" key="3">
    <source>
        <dbReference type="ARBA" id="ARBA00022827"/>
    </source>
</evidence>
<evidence type="ECO:0000259" key="5">
    <source>
        <dbReference type="PROSITE" id="PS51085"/>
    </source>
</evidence>
<dbReference type="InterPro" id="IPR012675">
    <property type="entry name" value="Beta-grasp_dom_sf"/>
</dbReference>
<dbReference type="InterPro" id="IPR036010">
    <property type="entry name" value="2Fe-2S_ferredoxin-like_sf"/>
</dbReference>
<proteinExistence type="predicted"/>
<dbReference type="SUPFAM" id="SSF54292">
    <property type="entry name" value="2Fe-2S ferredoxin-like"/>
    <property type="match status" value="1"/>
</dbReference>
<dbReference type="AlphaFoldDB" id="A0A4Q1AX91"/>
<evidence type="ECO:0000259" key="6">
    <source>
        <dbReference type="PROSITE" id="PS51384"/>
    </source>
</evidence>